<feature type="domain" description="Lipoxygenase" evidence="13">
    <location>
        <begin position="114"/>
        <end position="222"/>
    </location>
</feature>
<keyword evidence="6" id="KW-0223">Dioxygenase</keyword>
<accession>A0A851A0B3</accession>
<comment type="pathway">
    <text evidence="2">Lipid metabolism.</text>
</comment>
<evidence type="ECO:0000256" key="4">
    <source>
        <dbReference type="ARBA" id="ARBA00022490"/>
    </source>
</evidence>
<dbReference type="Pfam" id="PF01477">
    <property type="entry name" value="PLAT"/>
    <property type="match status" value="1"/>
</dbReference>
<evidence type="ECO:0000256" key="8">
    <source>
        <dbReference type="ARBA" id="ARBA00023098"/>
    </source>
</evidence>
<feature type="binding site" evidence="9">
    <location>
        <position position="17"/>
    </location>
    <ligand>
        <name>Ca(2+)</name>
        <dbReference type="ChEBI" id="CHEBI:29108"/>
        <label>1</label>
    </ligand>
</feature>
<dbReference type="GO" id="GO:0016702">
    <property type="term" value="F:oxidoreductase activity, acting on single donors with incorporation of molecular oxygen, incorporation of two atoms of oxygen"/>
    <property type="evidence" value="ECO:0007669"/>
    <property type="project" value="InterPro"/>
</dbReference>
<dbReference type="InterPro" id="IPR001024">
    <property type="entry name" value="PLAT/LH2_dom"/>
</dbReference>
<organism evidence="14 15">
    <name type="scientific">Sula dactylatra</name>
    <name type="common">Masked booby</name>
    <dbReference type="NCBI Taxonomy" id="56068"/>
    <lineage>
        <taxon>Eukaryota</taxon>
        <taxon>Metazoa</taxon>
        <taxon>Chordata</taxon>
        <taxon>Craniata</taxon>
        <taxon>Vertebrata</taxon>
        <taxon>Euteleostomi</taxon>
        <taxon>Archelosauria</taxon>
        <taxon>Archosauria</taxon>
        <taxon>Dinosauria</taxon>
        <taxon>Saurischia</taxon>
        <taxon>Theropoda</taxon>
        <taxon>Coelurosauria</taxon>
        <taxon>Aves</taxon>
        <taxon>Neognathae</taxon>
        <taxon>Neoaves</taxon>
        <taxon>Aequornithes</taxon>
        <taxon>Suliformes</taxon>
        <taxon>Sulidae</taxon>
        <taxon>Sula</taxon>
    </lineage>
</organism>
<keyword evidence="14" id="KW-0413">Isomerase</keyword>
<feature type="site" description="Essential for stabilizing binding to COTL1" evidence="10">
    <location>
        <position position="99"/>
    </location>
</feature>
<keyword evidence="5 9" id="KW-0479">Metal-binding</keyword>
<feature type="domain" description="PLAT" evidence="12">
    <location>
        <begin position="2"/>
        <end position="114"/>
    </location>
</feature>
<comment type="subcellular location">
    <subcellularLocation>
        <location evidence="1">Cytoplasm</location>
    </subcellularLocation>
</comment>
<dbReference type="InterPro" id="IPR036226">
    <property type="entry name" value="LipOase_C_sf"/>
</dbReference>
<feature type="non-terminal residue" evidence="14">
    <location>
        <position position="1"/>
    </location>
</feature>
<dbReference type="SUPFAM" id="SSF49723">
    <property type="entry name" value="Lipase/lipooxygenase domain (PLAT/LH2 domain)"/>
    <property type="match status" value="1"/>
</dbReference>
<dbReference type="InterPro" id="IPR001885">
    <property type="entry name" value="LipOase_mml"/>
</dbReference>
<dbReference type="PROSITE" id="PS50095">
    <property type="entry name" value="PLAT"/>
    <property type="match status" value="1"/>
</dbReference>
<dbReference type="AlphaFoldDB" id="A0A851A0B3"/>
<comment type="similarity">
    <text evidence="3">Belongs to the lipoxygenase family.</text>
</comment>
<dbReference type="GO" id="GO:0034440">
    <property type="term" value="P:lipid oxidation"/>
    <property type="evidence" value="ECO:0007669"/>
    <property type="project" value="InterPro"/>
</dbReference>
<evidence type="ECO:0000256" key="2">
    <source>
        <dbReference type="ARBA" id="ARBA00005189"/>
    </source>
</evidence>
<comment type="caution">
    <text evidence="11">Lacks conserved residue(s) required for the propagation of feature annotation.</text>
</comment>
<evidence type="ECO:0000256" key="7">
    <source>
        <dbReference type="ARBA" id="ARBA00023002"/>
    </source>
</evidence>
<dbReference type="InterPro" id="IPR000907">
    <property type="entry name" value="LipOase"/>
</dbReference>
<keyword evidence="4" id="KW-0963">Cytoplasm</keyword>
<dbReference type="FunFam" id="2.60.60.20:FF:000002">
    <property type="entry name" value="Arachidonate 5-lipoxygenase a"/>
    <property type="match status" value="1"/>
</dbReference>
<dbReference type="SMART" id="SM00308">
    <property type="entry name" value="LH2"/>
    <property type="match status" value="1"/>
</dbReference>
<keyword evidence="15" id="KW-1185">Reference proteome</keyword>
<dbReference type="EMBL" id="WEKW01007919">
    <property type="protein sequence ID" value="NWI25217.1"/>
    <property type="molecule type" value="Genomic_DNA"/>
</dbReference>
<dbReference type="Gene3D" id="1.20.245.10">
    <property type="entry name" value="Lipoxygenase-1, Domain 5"/>
    <property type="match status" value="1"/>
</dbReference>
<dbReference type="SUPFAM" id="SSF48484">
    <property type="entry name" value="Lipoxigenase"/>
    <property type="match status" value="1"/>
</dbReference>
<dbReference type="InterPro" id="IPR036392">
    <property type="entry name" value="PLAT/LH2_dom_sf"/>
</dbReference>
<evidence type="ECO:0000256" key="10">
    <source>
        <dbReference type="PIRSR" id="PIRSR601885-3"/>
    </source>
</evidence>
<dbReference type="InterPro" id="IPR013819">
    <property type="entry name" value="LipOase_C"/>
</dbReference>
<dbReference type="GO" id="GO:0005506">
    <property type="term" value="F:iron ion binding"/>
    <property type="evidence" value="ECO:0007669"/>
    <property type="project" value="InterPro"/>
</dbReference>
<name>A0A851A0B3_SULDA</name>
<evidence type="ECO:0000259" key="13">
    <source>
        <dbReference type="PROSITE" id="PS51393"/>
    </source>
</evidence>
<sequence>MAVYKVKVATGNILAAGTTNSISITLVGSRGESCQTTVSLLLLPGKEKDLTVSCKQDLGPIILIRLHKWRLFLEDAWFCKEVCVVGPDGTVYRFPCYQWLEGVTTVELREGSAKKLLDDELEILKEHRRKELKARQESYQWKSFAEGWPRCLNVDSVEELDSNIQFSIMRATNFTGVLSLQTASYLLSGFLLRPTSWKSLDEMRSIFSRTEGREIGGYLVCP</sequence>
<dbReference type="InterPro" id="IPR042062">
    <property type="entry name" value="PLAT_LOX_verte"/>
</dbReference>
<evidence type="ECO:0000313" key="15">
    <source>
        <dbReference type="Proteomes" id="UP000619137"/>
    </source>
</evidence>
<dbReference type="CDD" id="cd01753">
    <property type="entry name" value="PLAT_LOX"/>
    <property type="match status" value="1"/>
</dbReference>
<dbReference type="PRINTS" id="PR00467">
    <property type="entry name" value="MAMLPOXGNASE"/>
</dbReference>
<dbReference type="PANTHER" id="PTHR11771">
    <property type="entry name" value="LIPOXYGENASE"/>
    <property type="match status" value="1"/>
</dbReference>
<protein>
    <submittedName>
        <fullName evidence="14">LOXE3 isomerase</fullName>
    </submittedName>
</protein>
<evidence type="ECO:0000256" key="9">
    <source>
        <dbReference type="PIRSR" id="PIRSR601885-2"/>
    </source>
</evidence>
<evidence type="ECO:0000256" key="6">
    <source>
        <dbReference type="ARBA" id="ARBA00022964"/>
    </source>
</evidence>
<keyword evidence="8" id="KW-0443">Lipid metabolism</keyword>
<dbReference type="Gene3D" id="2.60.60.20">
    <property type="entry name" value="PLAT/LH2 domain"/>
    <property type="match status" value="1"/>
</dbReference>
<dbReference type="GO" id="GO:0016853">
    <property type="term" value="F:isomerase activity"/>
    <property type="evidence" value="ECO:0007669"/>
    <property type="project" value="UniProtKB-KW"/>
</dbReference>
<gene>
    <name evidence="14" type="primary">Aloxe3_0</name>
    <name evidence="14" type="ORF">SULDAC_R06614</name>
</gene>
<evidence type="ECO:0000256" key="1">
    <source>
        <dbReference type="ARBA" id="ARBA00004496"/>
    </source>
</evidence>
<proteinExistence type="inferred from homology"/>
<evidence type="ECO:0000256" key="3">
    <source>
        <dbReference type="ARBA" id="ARBA00009419"/>
    </source>
</evidence>
<evidence type="ECO:0000256" key="11">
    <source>
        <dbReference type="PROSITE-ProRule" id="PRU00152"/>
    </source>
</evidence>
<feature type="non-terminal residue" evidence="14">
    <location>
        <position position="222"/>
    </location>
</feature>
<evidence type="ECO:0000313" key="14">
    <source>
        <dbReference type="EMBL" id="NWI25217.1"/>
    </source>
</evidence>
<dbReference type="PROSITE" id="PS51393">
    <property type="entry name" value="LIPOXYGENASE_3"/>
    <property type="match status" value="1"/>
</dbReference>
<reference evidence="14" key="1">
    <citation type="submission" date="2019-10" db="EMBL/GenBank/DDBJ databases">
        <title>Bird 10,000 Genomes (B10K) Project - Family phase.</title>
        <authorList>
            <person name="Zhang G."/>
        </authorList>
    </citation>
    <scope>NUCLEOTIDE SEQUENCE</scope>
    <source>
        <strain evidence="14">B10K-DU-002-49</strain>
        <tissue evidence="14">Muscle</tissue>
    </source>
</reference>
<evidence type="ECO:0000259" key="12">
    <source>
        <dbReference type="PROSITE" id="PS50095"/>
    </source>
</evidence>
<feature type="binding site" evidence="9">
    <location>
        <position position="75"/>
    </location>
    <ligand>
        <name>Ca(2+)</name>
        <dbReference type="ChEBI" id="CHEBI:29108"/>
        <label>1</label>
    </ligand>
</feature>
<feature type="binding site" evidence="9">
    <location>
        <position position="76"/>
    </location>
    <ligand>
        <name>Ca(2+)</name>
        <dbReference type="ChEBI" id="CHEBI:29108"/>
        <label>1</label>
    </ligand>
</feature>
<keyword evidence="9" id="KW-0106">Calcium</keyword>
<comment type="caution">
    <text evidence="14">The sequence shown here is derived from an EMBL/GenBank/DDBJ whole genome shotgun (WGS) entry which is preliminary data.</text>
</comment>
<keyword evidence="7" id="KW-0560">Oxidoreductase</keyword>
<dbReference type="Proteomes" id="UP000619137">
    <property type="component" value="Unassembled WGS sequence"/>
</dbReference>
<evidence type="ECO:0000256" key="5">
    <source>
        <dbReference type="ARBA" id="ARBA00022723"/>
    </source>
</evidence>
<dbReference type="GO" id="GO:0005737">
    <property type="term" value="C:cytoplasm"/>
    <property type="evidence" value="ECO:0007669"/>
    <property type="project" value="UniProtKB-SubCell"/>
</dbReference>